<dbReference type="InterPro" id="IPR000700">
    <property type="entry name" value="PAS-assoc_C"/>
</dbReference>
<dbReference type="CDD" id="cd00082">
    <property type="entry name" value="HisKA"/>
    <property type="match status" value="1"/>
</dbReference>
<dbReference type="GeneID" id="25394729"/>
<organism evidence="10 11">
    <name type="scientific">Methanobacterium lacus (strain AL-21)</name>
    <dbReference type="NCBI Taxonomy" id="877455"/>
    <lineage>
        <taxon>Archaea</taxon>
        <taxon>Methanobacteriati</taxon>
        <taxon>Methanobacteriota</taxon>
        <taxon>Methanomada group</taxon>
        <taxon>Methanobacteria</taxon>
        <taxon>Methanobacteriales</taxon>
        <taxon>Methanobacteriaceae</taxon>
        <taxon>Methanobacterium</taxon>
    </lineage>
</organism>
<dbReference type="InterPro" id="IPR003594">
    <property type="entry name" value="HATPase_dom"/>
</dbReference>
<dbReference type="eggNOG" id="arCOG06712">
    <property type="taxonomic scope" value="Archaea"/>
</dbReference>
<dbReference type="Gene3D" id="3.30.450.20">
    <property type="entry name" value="PAS domain"/>
    <property type="match status" value="2"/>
</dbReference>
<sequence length="582" mass="67687">METDKNKSSPLRIKAEKIIGKQLHREDNSSEDDQYIHELHVHQIELELQNEELRKAQIKLEEARRKYFDLYNFAPVGYFTLDKNGIIMDVNLAGAALFGKERIYLNKNAFIHHIISAERNKFHKYLSKVLETNRKQTIELELLKNNDHFFYGLLETVKVLNEDETFKEYRVTVTDITELKNKENNLKRQTALLNLSNEAIYSWEYDDGIISWNHGAEILYGYSAEEAIGHNNIKLLKTEFPEEFKDIKQKLYDDGIWKGEVVHTTQNSTKIIVESHQQLINDNSTDIVIEANRDITKRRKMEKLIEERGNKLENINKMLNVEIGDFEKSEIKLEKLIEKYKVSNNELEQFAYVSSHDLKEPLRMITSFLDLLKKNYGVGLDENANEYIDFAVDGAKRLDMMINDLLDYSRIGKESEEFGYLNSEKILETVLTNLKPLIEENNAVITHDDLPFIFANSRMMNQLFQNIIGNAIKYHGEKQPEIHISSSNAQDECIFSVKDNGIGIDKKYLDKIFIIFQRLNSRDEYEGTGIGLAISEKIVKKHKGRIWAESELGNGTTFYFSIPNRTTRLNQSYLENEPLTTS</sequence>
<dbReference type="Pfam" id="PF00512">
    <property type="entry name" value="HisKA"/>
    <property type="match status" value="1"/>
</dbReference>
<keyword evidence="11" id="KW-1185">Reference proteome</keyword>
<dbReference type="KEGG" id="mel:Metbo_1328"/>
<reference evidence="10 11" key="2">
    <citation type="journal article" date="2014" name="Int. J. Syst. Evol. Microbiol.">
        <title>Methanobacterium paludis sp. nov. and a novel strain of Methanobacterium lacus isolated from northern peatlands.</title>
        <authorList>
            <person name="Cadillo-Quiroz H."/>
            <person name="Brauer S.L."/>
            <person name="Goodson N."/>
            <person name="Yavitt J.B."/>
            <person name="Zinder S.H."/>
        </authorList>
    </citation>
    <scope>NUCLEOTIDE SEQUENCE [LARGE SCALE GENOMIC DNA]</scope>
    <source>
        <strain evidence="10 11">AL-21</strain>
    </source>
</reference>
<dbReference type="OrthoDB" id="141807at2157"/>
<feature type="domain" description="Histidine kinase" evidence="7">
    <location>
        <begin position="353"/>
        <end position="566"/>
    </location>
</feature>
<dbReference type="InterPro" id="IPR003661">
    <property type="entry name" value="HisK_dim/P_dom"/>
</dbReference>
<dbReference type="SMART" id="SM00388">
    <property type="entry name" value="HisKA"/>
    <property type="match status" value="1"/>
</dbReference>
<dbReference type="EMBL" id="CP002551">
    <property type="protein sequence ID" value="ADZ09569.1"/>
    <property type="molecule type" value="Genomic_DNA"/>
</dbReference>
<evidence type="ECO:0000256" key="4">
    <source>
        <dbReference type="ARBA" id="ARBA00022679"/>
    </source>
</evidence>
<accession>F0T7K1</accession>
<dbReference type="PROSITE" id="PS50109">
    <property type="entry name" value="HIS_KIN"/>
    <property type="match status" value="1"/>
</dbReference>
<dbReference type="AlphaFoldDB" id="F0T7K1"/>
<dbReference type="InterPro" id="IPR036890">
    <property type="entry name" value="HATPase_C_sf"/>
</dbReference>
<dbReference type="PROSITE" id="PS50113">
    <property type="entry name" value="PAC"/>
    <property type="match status" value="1"/>
</dbReference>
<keyword evidence="3" id="KW-0597">Phosphoprotein</keyword>
<keyword evidence="4" id="KW-0808">Transferase</keyword>
<protein>
    <recommendedName>
        <fullName evidence="2">histidine kinase</fullName>
        <ecNumber evidence="2">2.7.13.3</ecNumber>
    </recommendedName>
</protein>
<dbReference type="PROSITE" id="PS50112">
    <property type="entry name" value="PAS"/>
    <property type="match status" value="1"/>
</dbReference>
<dbReference type="Proteomes" id="UP000007490">
    <property type="component" value="Chromosome"/>
</dbReference>
<dbReference type="InterPro" id="IPR052162">
    <property type="entry name" value="Sensor_kinase/Photoreceptor"/>
</dbReference>
<evidence type="ECO:0000256" key="6">
    <source>
        <dbReference type="SAM" id="Coils"/>
    </source>
</evidence>
<keyword evidence="5 10" id="KW-0418">Kinase</keyword>
<dbReference type="SMART" id="SM00387">
    <property type="entry name" value="HATPase_c"/>
    <property type="match status" value="1"/>
</dbReference>
<evidence type="ECO:0000256" key="5">
    <source>
        <dbReference type="ARBA" id="ARBA00022777"/>
    </source>
</evidence>
<evidence type="ECO:0000259" key="9">
    <source>
        <dbReference type="PROSITE" id="PS50113"/>
    </source>
</evidence>
<dbReference type="CDD" id="cd00130">
    <property type="entry name" value="PAS"/>
    <property type="match status" value="2"/>
</dbReference>
<dbReference type="InterPro" id="IPR004358">
    <property type="entry name" value="Sig_transdc_His_kin-like_C"/>
</dbReference>
<dbReference type="STRING" id="877455.Metbo_1328"/>
<feature type="domain" description="PAC" evidence="9">
    <location>
        <begin position="136"/>
        <end position="188"/>
    </location>
</feature>
<dbReference type="SMART" id="SM00091">
    <property type="entry name" value="PAS"/>
    <property type="match status" value="2"/>
</dbReference>
<gene>
    <name evidence="10" type="ordered locus">Metbo_1328</name>
</gene>
<dbReference type="InterPro" id="IPR000014">
    <property type="entry name" value="PAS"/>
</dbReference>
<dbReference type="Gene3D" id="3.30.565.10">
    <property type="entry name" value="Histidine kinase-like ATPase, C-terminal domain"/>
    <property type="match status" value="1"/>
</dbReference>
<evidence type="ECO:0000313" key="10">
    <source>
        <dbReference type="EMBL" id="ADZ09569.1"/>
    </source>
</evidence>
<feature type="coiled-coil region" evidence="6">
    <location>
        <begin position="39"/>
        <end position="66"/>
    </location>
</feature>
<evidence type="ECO:0000313" key="11">
    <source>
        <dbReference type="Proteomes" id="UP000007490"/>
    </source>
</evidence>
<evidence type="ECO:0000256" key="3">
    <source>
        <dbReference type="ARBA" id="ARBA00022553"/>
    </source>
</evidence>
<dbReference type="GO" id="GO:0000155">
    <property type="term" value="F:phosphorelay sensor kinase activity"/>
    <property type="evidence" value="ECO:0007669"/>
    <property type="project" value="InterPro"/>
</dbReference>
<dbReference type="InterPro" id="IPR005467">
    <property type="entry name" value="His_kinase_dom"/>
</dbReference>
<dbReference type="EC" id="2.7.13.3" evidence="2"/>
<dbReference type="SUPFAM" id="SSF55874">
    <property type="entry name" value="ATPase domain of HSP90 chaperone/DNA topoisomerase II/histidine kinase"/>
    <property type="match status" value="1"/>
</dbReference>
<dbReference type="eggNOG" id="arCOG07605">
    <property type="taxonomic scope" value="Archaea"/>
</dbReference>
<reference evidence="11" key="1">
    <citation type="submission" date="2011-02" db="EMBL/GenBank/DDBJ databases">
        <title>Complete sequence of Methanobacterium sp. AL-21.</title>
        <authorList>
            <consortium name="US DOE Joint Genome Institute"/>
            <person name="Lucas S."/>
            <person name="Copeland A."/>
            <person name="Lapidus A."/>
            <person name="Cheng J.-F."/>
            <person name="Goodwin L."/>
            <person name="Pitluck S."/>
            <person name="Chertkov O."/>
            <person name="Detter J.C."/>
            <person name="Han C."/>
            <person name="Tapia R."/>
            <person name="Land M."/>
            <person name="Hauser L."/>
            <person name="Kyrpides N."/>
            <person name="Ivanova N."/>
            <person name="Mikhailova N."/>
            <person name="Pagani I."/>
            <person name="Cadillo-Quiroz H."/>
            <person name="Imachi H."/>
            <person name="Zinder S."/>
            <person name="Liu W."/>
            <person name="Woyke T."/>
        </authorList>
    </citation>
    <scope>NUCLEOTIDE SEQUENCE [LARGE SCALE GENOMIC DNA]</scope>
    <source>
        <strain evidence="11">AL-21</strain>
    </source>
</reference>
<dbReference type="SUPFAM" id="SSF55785">
    <property type="entry name" value="PYP-like sensor domain (PAS domain)"/>
    <property type="match status" value="2"/>
</dbReference>
<dbReference type="PRINTS" id="PR00344">
    <property type="entry name" value="BCTRLSENSOR"/>
</dbReference>
<proteinExistence type="predicted"/>
<keyword evidence="6" id="KW-0175">Coiled coil</keyword>
<evidence type="ECO:0000256" key="1">
    <source>
        <dbReference type="ARBA" id="ARBA00000085"/>
    </source>
</evidence>
<dbReference type="PANTHER" id="PTHR43304:SF1">
    <property type="entry name" value="PAC DOMAIN-CONTAINING PROTEIN"/>
    <property type="match status" value="1"/>
</dbReference>
<dbReference type="InterPro" id="IPR036097">
    <property type="entry name" value="HisK_dim/P_sf"/>
</dbReference>
<evidence type="ECO:0000256" key="2">
    <source>
        <dbReference type="ARBA" id="ARBA00012438"/>
    </source>
</evidence>
<dbReference type="Pfam" id="PF02518">
    <property type="entry name" value="HATPase_c"/>
    <property type="match status" value="1"/>
</dbReference>
<evidence type="ECO:0000259" key="8">
    <source>
        <dbReference type="PROSITE" id="PS50112"/>
    </source>
</evidence>
<dbReference type="PANTHER" id="PTHR43304">
    <property type="entry name" value="PHYTOCHROME-LIKE PROTEIN CPH1"/>
    <property type="match status" value="1"/>
</dbReference>
<dbReference type="Pfam" id="PF13426">
    <property type="entry name" value="PAS_9"/>
    <property type="match status" value="2"/>
</dbReference>
<dbReference type="InterPro" id="IPR035965">
    <property type="entry name" value="PAS-like_dom_sf"/>
</dbReference>
<dbReference type="HOGENOM" id="CLU_000445_114_71_2"/>
<feature type="domain" description="PAS" evidence="8">
    <location>
        <begin position="185"/>
        <end position="251"/>
    </location>
</feature>
<dbReference type="FunFam" id="3.30.565.10:FF:000006">
    <property type="entry name" value="Sensor histidine kinase WalK"/>
    <property type="match status" value="1"/>
</dbReference>
<name>F0T7K1_METLA</name>
<dbReference type="RefSeq" id="WP_013644920.1">
    <property type="nucleotide sequence ID" value="NC_015216.1"/>
</dbReference>
<dbReference type="SUPFAM" id="SSF47384">
    <property type="entry name" value="Homodimeric domain of signal transducing histidine kinase"/>
    <property type="match status" value="1"/>
</dbReference>
<dbReference type="Gene3D" id="1.10.287.130">
    <property type="match status" value="1"/>
</dbReference>
<dbReference type="NCBIfam" id="TIGR00229">
    <property type="entry name" value="sensory_box"/>
    <property type="match status" value="2"/>
</dbReference>
<comment type="catalytic activity">
    <reaction evidence="1">
        <text>ATP + protein L-histidine = ADP + protein N-phospho-L-histidine.</text>
        <dbReference type="EC" id="2.7.13.3"/>
    </reaction>
</comment>
<evidence type="ECO:0000259" key="7">
    <source>
        <dbReference type="PROSITE" id="PS50109"/>
    </source>
</evidence>